<accession>A0AAV9XX23</accession>
<feature type="transmembrane region" description="Helical" evidence="1">
    <location>
        <begin position="345"/>
        <end position="374"/>
    </location>
</feature>
<dbReference type="AlphaFoldDB" id="A0AAV9XX23"/>
<reference evidence="2 3" key="1">
    <citation type="submission" date="2023-10" db="EMBL/GenBank/DDBJ databases">
        <title>Comparative genomics analysis reveals potential genetic determinants of host preference in Cryptosporidium xiaoi.</title>
        <authorList>
            <person name="Xiao L."/>
            <person name="Li J."/>
        </authorList>
    </citation>
    <scope>NUCLEOTIDE SEQUENCE [LARGE SCALE GENOMIC DNA]</scope>
    <source>
        <strain evidence="2 3">52996</strain>
    </source>
</reference>
<organism evidence="2 3">
    <name type="scientific">Cryptosporidium xiaoi</name>
    <dbReference type="NCBI Taxonomy" id="659607"/>
    <lineage>
        <taxon>Eukaryota</taxon>
        <taxon>Sar</taxon>
        <taxon>Alveolata</taxon>
        <taxon>Apicomplexa</taxon>
        <taxon>Conoidasida</taxon>
        <taxon>Coccidia</taxon>
        <taxon>Eucoccidiorida</taxon>
        <taxon>Eimeriorina</taxon>
        <taxon>Cryptosporidiidae</taxon>
        <taxon>Cryptosporidium</taxon>
    </lineage>
</organism>
<dbReference type="PANTHER" id="PTHR10877">
    <property type="entry name" value="POLYCYSTIN FAMILY MEMBER"/>
    <property type="match status" value="1"/>
</dbReference>
<dbReference type="GO" id="GO:0050982">
    <property type="term" value="P:detection of mechanical stimulus"/>
    <property type="evidence" value="ECO:0007669"/>
    <property type="project" value="TreeGrafter"/>
</dbReference>
<dbReference type="GO" id="GO:0005262">
    <property type="term" value="F:calcium channel activity"/>
    <property type="evidence" value="ECO:0007669"/>
    <property type="project" value="TreeGrafter"/>
</dbReference>
<name>A0AAV9XX23_9CRYT</name>
<dbReference type="InterPro" id="IPR051223">
    <property type="entry name" value="Polycystin"/>
</dbReference>
<keyword evidence="1" id="KW-1133">Transmembrane helix</keyword>
<dbReference type="PANTHER" id="PTHR10877:SF194">
    <property type="entry name" value="LOCATION OF VULVA DEFECTIVE 1"/>
    <property type="match status" value="1"/>
</dbReference>
<dbReference type="Proteomes" id="UP001311799">
    <property type="component" value="Unassembled WGS sequence"/>
</dbReference>
<gene>
    <name evidence="2" type="ORF">RS030_7968</name>
</gene>
<proteinExistence type="predicted"/>
<feature type="transmembrane region" description="Helical" evidence="1">
    <location>
        <begin position="574"/>
        <end position="595"/>
    </location>
</feature>
<keyword evidence="3" id="KW-1185">Reference proteome</keyword>
<evidence type="ECO:0000256" key="1">
    <source>
        <dbReference type="SAM" id="Phobius"/>
    </source>
</evidence>
<comment type="caution">
    <text evidence="2">The sequence shown here is derived from an EMBL/GenBank/DDBJ whole genome shotgun (WGS) entry which is preliminary data.</text>
</comment>
<keyword evidence="1" id="KW-0472">Membrane</keyword>
<dbReference type="EMBL" id="JAWDEY010000035">
    <property type="protein sequence ID" value="KAK6588080.1"/>
    <property type="molecule type" value="Genomic_DNA"/>
</dbReference>
<feature type="transmembrane region" description="Helical" evidence="1">
    <location>
        <begin position="535"/>
        <end position="554"/>
    </location>
</feature>
<sequence>MLTLEESKREELDEGEIKYIRKRRVFFLFLFTILYVSCFLMEHSHNKSAPISQQIRSKLFASTSEQLNRIQDQYGTPDLESVISGSAAADILYLLQASCRSKSLIDDGMTEFFNCDIVKIDWNRTHPNPTHPELPCDYSSLEKYVENGDSTPLGEFPPIITNYYETNKIPKDQQSKPIYHQFHESKLLLPLFSNAADNSPGPIPSLHKKINMIGRKLFRRETDETGNMPENDIFKDKNVVQSSEIAEKYKRSNSIGTVLSEGNLATNNQKLAVDKNHHWDLLFKCDPEWVTIIFEVSAVQKEKYPLWWKTKLHLSRNSPYLNHYVPNVEITTGMVYHRHYPISTILPVLAILLFIWLLLPGAISSVIMFPYNVYRLVTKKGRFREIIGHFIDPFGNRIHSLSWFQILIENAIGIVIILGFAFSSIALHFGSELCIETVYKKCIDPGKFWSETLHLTGIEYYGQLLFSMWIKTKLHSIAVLLLFIRLLEISLFFTNTSFLIMTFVFAFVPFMHFTAIFTVLLFAFSIIMHAMYGAIYVQFSTIPISFYSLFLLAFGSPFSNTESGVHAYFEKSAYGAAVMLLLFEIFFVTILLNMFTTIIMNSYAIATKNVECPMKMKKVTASLWYQAKLIFGFDKELQEEIDTIERLGTMIKESEEAVVLDMALHLPPVITPTNSSGNDLKAPLLNGNK</sequence>
<feature type="transmembrane region" description="Helical" evidence="1">
    <location>
        <begin position="499"/>
        <end position="523"/>
    </location>
</feature>
<evidence type="ECO:0000313" key="2">
    <source>
        <dbReference type="EMBL" id="KAK6588080.1"/>
    </source>
</evidence>
<feature type="transmembrane region" description="Helical" evidence="1">
    <location>
        <begin position="25"/>
        <end position="43"/>
    </location>
</feature>
<evidence type="ECO:0000313" key="3">
    <source>
        <dbReference type="Proteomes" id="UP001311799"/>
    </source>
</evidence>
<protein>
    <submittedName>
        <fullName evidence="2">Multi-pass transmembrane</fullName>
    </submittedName>
</protein>
<dbReference type="GO" id="GO:0016020">
    <property type="term" value="C:membrane"/>
    <property type="evidence" value="ECO:0007669"/>
    <property type="project" value="TreeGrafter"/>
</dbReference>
<feature type="transmembrane region" description="Helical" evidence="1">
    <location>
        <begin position="474"/>
        <end position="493"/>
    </location>
</feature>
<keyword evidence="1 2" id="KW-0812">Transmembrane</keyword>